<dbReference type="STRING" id="49012.A0A0F7SC19"/>
<dbReference type="Proteomes" id="UP000242770">
    <property type="component" value="Unassembled WGS sequence"/>
</dbReference>
<evidence type="ECO:0000259" key="6">
    <source>
        <dbReference type="PROSITE" id="PS50071"/>
    </source>
</evidence>
<dbReference type="Gene3D" id="1.10.10.60">
    <property type="entry name" value="Homeodomain-like"/>
    <property type="match status" value="1"/>
</dbReference>
<feature type="non-terminal residue" evidence="7">
    <location>
        <position position="140"/>
    </location>
</feature>
<dbReference type="CDD" id="cd00086">
    <property type="entry name" value="homeodomain"/>
    <property type="match status" value="1"/>
</dbReference>
<dbReference type="PANTHER" id="PTHR24324">
    <property type="entry name" value="HOMEOBOX PROTEIN HHEX"/>
    <property type="match status" value="1"/>
</dbReference>
<reference evidence="8" key="1">
    <citation type="submission" date="2014-06" db="EMBL/GenBank/DDBJ databases">
        <authorList>
            <person name="Berkman P.J."/>
        </authorList>
    </citation>
    <scope>NUCLEOTIDE SEQUENCE [LARGE SCALE GENOMIC DNA]</scope>
</reference>
<organism evidence="7 8">
    <name type="scientific">Sporisorium scitamineum</name>
    <dbReference type="NCBI Taxonomy" id="49012"/>
    <lineage>
        <taxon>Eukaryota</taxon>
        <taxon>Fungi</taxon>
        <taxon>Dikarya</taxon>
        <taxon>Basidiomycota</taxon>
        <taxon>Ustilaginomycotina</taxon>
        <taxon>Ustilaginomycetes</taxon>
        <taxon>Ustilaginales</taxon>
        <taxon>Ustilaginaceae</taxon>
        <taxon>Sporisorium</taxon>
    </lineage>
</organism>
<protein>
    <recommendedName>
        <fullName evidence="6">Homeobox domain-containing protein</fullName>
    </recommendedName>
</protein>
<comment type="subcellular location">
    <subcellularLocation>
        <location evidence="3 4">Nucleus</location>
    </subcellularLocation>
</comment>
<sequence>DDFSLSDEEMLLCDDDEEEVWSNSSEGHTKRISDKDAANDAAAGSTTHADIGNGRSRRLLSLEQSKVLYKILDKLREAAASQLGVSPRKVQVWFQNRRQVGKKRMMEAVSSIISTHPPSTPISLDALQEQLQSTLSPKGA</sequence>
<dbReference type="GO" id="GO:0006357">
    <property type="term" value="P:regulation of transcription by RNA polymerase II"/>
    <property type="evidence" value="ECO:0007669"/>
    <property type="project" value="TreeGrafter"/>
</dbReference>
<dbReference type="PROSITE" id="PS50071">
    <property type="entry name" value="HOMEOBOX_2"/>
    <property type="match status" value="1"/>
</dbReference>
<evidence type="ECO:0000256" key="2">
    <source>
        <dbReference type="ARBA" id="ARBA00023155"/>
    </source>
</evidence>
<dbReference type="PANTHER" id="PTHR24324:SF9">
    <property type="entry name" value="HOMEOBOX DOMAIN-CONTAINING PROTEIN"/>
    <property type="match status" value="1"/>
</dbReference>
<evidence type="ECO:0000313" key="8">
    <source>
        <dbReference type="Proteomes" id="UP000242770"/>
    </source>
</evidence>
<dbReference type="AlphaFoldDB" id="A0A0F7SC19"/>
<feature type="compositionally biased region" description="Basic and acidic residues" evidence="5">
    <location>
        <begin position="27"/>
        <end position="38"/>
    </location>
</feature>
<evidence type="ECO:0000256" key="3">
    <source>
        <dbReference type="PROSITE-ProRule" id="PRU00108"/>
    </source>
</evidence>
<keyword evidence="3 4" id="KW-0539">Nucleus</keyword>
<dbReference type="GO" id="GO:0000978">
    <property type="term" value="F:RNA polymerase II cis-regulatory region sequence-specific DNA binding"/>
    <property type="evidence" value="ECO:0007669"/>
    <property type="project" value="TreeGrafter"/>
</dbReference>
<dbReference type="InterPro" id="IPR009057">
    <property type="entry name" value="Homeodomain-like_sf"/>
</dbReference>
<keyword evidence="2 3" id="KW-0371">Homeobox</keyword>
<dbReference type="Pfam" id="PF00046">
    <property type="entry name" value="Homeodomain"/>
    <property type="match status" value="1"/>
</dbReference>
<proteinExistence type="predicted"/>
<evidence type="ECO:0000256" key="1">
    <source>
        <dbReference type="ARBA" id="ARBA00023125"/>
    </source>
</evidence>
<feature type="domain" description="Homeobox" evidence="6">
    <location>
        <begin position="76"/>
        <end position="104"/>
    </location>
</feature>
<feature type="DNA-binding region" description="Homeobox" evidence="3">
    <location>
        <begin position="78"/>
        <end position="105"/>
    </location>
</feature>
<dbReference type="EMBL" id="CCFA01004082">
    <property type="protein sequence ID" value="CDW99079.1"/>
    <property type="molecule type" value="Genomic_DNA"/>
</dbReference>
<evidence type="ECO:0000256" key="5">
    <source>
        <dbReference type="SAM" id="MobiDB-lite"/>
    </source>
</evidence>
<dbReference type="GO" id="GO:0030154">
    <property type="term" value="P:cell differentiation"/>
    <property type="evidence" value="ECO:0007669"/>
    <property type="project" value="TreeGrafter"/>
</dbReference>
<keyword evidence="8" id="KW-1185">Reference proteome</keyword>
<evidence type="ECO:0000313" key="7">
    <source>
        <dbReference type="EMBL" id="CDW99079.1"/>
    </source>
</evidence>
<feature type="region of interest" description="Disordered" evidence="5">
    <location>
        <begin position="16"/>
        <end position="52"/>
    </location>
</feature>
<evidence type="ECO:0000256" key="4">
    <source>
        <dbReference type="RuleBase" id="RU000682"/>
    </source>
</evidence>
<accession>A0A0F7SC19</accession>
<name>A0A0F7SC19_9BASI</name>
<dbReference type="SMART" id="SM00389">
    <property type="entry name" value="HOX"/>
    <property type="match status" value="1"/>
</dbReference>
<feature type="non-terminal residue" evidence="7">
    <location>
        <position position="1"/>
    </location>
</feature>
<dbReference type="GO" id="GO:0005634">
    <property type="term" value="C:nucleus"/>
    <property type="evidence" value="ECO:0007669"/>
    <property type="project" value="UniProtKB-SubCell"/>
</dbReference>
<dbReference type="InterPro" id="IPR051000">
    <property type="entry name" value="Homeobox_DNA-bind_prot"/>
</dbReference>
<dbReference type="SUPFAM" id="SSF46689">
    <property type="entry name" value="Homeodomain-like"/>
    <property type="match status" value="1"/>
</dbReference>
<keyword evidence="1 3" id="KW-0238">DNA-binding</keyword>
<dbReference type="InterPro" id="IPR001356">
    <property type="entry name" value="HD"/>
</dbReference>
<gene>
    <name evidence="7" type="primary">SSCI68580.1</name>
</gene>